<evidence type="ECO:0000313" key="3">
    <source>
        <dbReference type="Proteomes" id="UP000266391"/>
    </source>
</evidence>
<dbReference type="EMBL" id="QSIQ01000002">
    <property type="protein sequence ID" value="RHD05854.1"/>
    <property type="molecule type" value="Genomic_DNA"/>
</dbReference>
<dbReference type="AlphaFoldDB" id="A0A396ALZ3"/>
<name>A0A396ALZ3_9FIRM</name>
<comment type="caution">
    <text evidence="1">The sequence shown here is derived from an EMBL/GenBank/DDBJ whole genome shotgun (WGS) entry which is preliminary data.</text>
</comment>
<sequence length="85" mass="9760">MKCGRERRKDESRPTVERDGSTVEFLGYDILLKDGKSSVNVTNNYNLIELIVYNGGVKINKAVYKRVTMICNILEYKCTRINRGV</sequence>
<evidence type="ECO:0000313" key="4">
    <source>
        <dbReference type="Proteomes" id="UP000283701"/>
    </source>
</evidence>
<dbReference type="Proteomes" id="UP000266391">
    <property type="component" value="Unassembled WGS sequence"/>
</dbReference>
<dbReference type="EMBL" id="QRHP01000001">
    <property type="protein sequence ID" value="RHF87302.1"/>
    <property type="molecule type" value="Genomic_DNA"/>
</dbReference>
<gene>
    <name evidence="2" type="ORF">DW654_00580</name>
    <name evidence="1" type="ORF">DW813_02695</name>
</gene>
<reference evidence="3 4" key="1">
    <citation type="submission" date="2018-08" db="EMBL/GenBank/DDBJ databases">
        <title>A genome reference for cultivated species of the human gut microbiota.</title>
        <authorList>
            <person name="Zou Y."/>
            <person name="Xue W."/>
            <person name="Luo G."/>
        </authorList>
    </citation>
    <scope>NUCLEOTIDE SEQUENCE [LARGE SCALE GENOMIC DNA]</scope>
    <source>
        <strain evidence="2 4">AM23-23AC</strain>
        <strain evidence="1 3">AM32-8LB</strain>
    </source>
</reference>
<dbReference type="RefSeq" id="WP_007884998.1">
    <property type="nucleotide sequence ID" value="NZ_DAWDJC010000024.1"/>
</dbReference>
<dbReference type="GeneID" id="75164502"/>
<protein>
    <submittedName>
        <fullName evidence="1">Uncharacterized protein</fullName>
    </submittedName>
</protein>
<proteinExistence type="predicted"/>
<evidence type="ECO:0000313" key="2">
    <source>
        <dbReference type="EMBL" id="RHF87302.1"/>
    </source>
</evidence>
<accession>A0A396ALZ3</accession>
<evidence type="ECO:0000313" key="1">
    <source>
        <dbReference type="EMBL" id="RHD05854.1"/>
    </source>
</evidence>
<organism evidence="1 3">
    <name type="scientific">Roseburia inulinivorans</name>
    <dbReference type="NCBI Taxonomy" id="360807"/>
    <lineage>
        <taxon>Bacteria</taxon>
        <taxon>Bacillati</taxon>
        <taxon>Bacillota</taxon>
        <taxon>Clostridia</taxon>
        <taxon>Lachnospirales</taxon>
        <taxon>Lachnospiraceae</taxon>
        <taxon>Roseburia</taxon>
    </lineage>
</organism>
<dbReference type="Proteomes" id="UP000283701">
    <property type="component" value="Unassembled WGS sequence"/>
</dbReference>